<dbReference type="AlphaFoldDB" id="A0A853C4Q8"/>
<dbReference type="RefSeq" id="WP_179668812.1">
    <property type="nucleotide sequence ID" value="NZ_JACCFP010000001.1"/>
</dbReference>
<dbReference type="EMBL" id="JACCFP010000001">
    <property type="protein sequence ID" value="NYJ02444.1"/>
    <property type="molecule type" value="Genomic_DNA"/>
</dbReference>
<reference evidence="1 2" key="1">
    <citation type="submission" date="2020-07" db="EMBL/GenBank/DDBJ databases">
        <title>Sequencing the genomes of 1000 actinobacteria strains.</title>
        <authorList>
            <person name="Klenk H.-P."/>
        </authorList>
    </citation>
    <scope>NUCLEOTIDE SEQUENCE [LARGE SCALE GENOMIC DNA]</scope>
    <source>
        <strain evidence="1 2">DSM 103833</strain>
    </source>
</reference>
<organism evidence="1 2">
    <name type="scientific">Nocardioides thalensis</name>
    <dbReference type="NCBI Taxonomy" id="1914755"/>
    <lineage>
        <taxon>Bacteria</taxon>
        <taxon>Bacillati</taxon>
        <taxon>Actinomycetota</taxon>
        <taxon>Actinomycetes</taxon>
        <taxon>Propionibacteriales</taxon>
        <taxon>Nocardioidaceae</taxon>
        <taxon>Nocardioides</taxon>
    </lineage>
</organism>
<sequence length="97" mass="10498">MLEIDGNDYLKRMARAIVRTSINGSTPNSQKARLGKLLVKHGFTKIGTGAYEGYGDTADDVMETVATVVAHLASLAEGFSVDQLWWYHDQATPPAGT</sequence>
<name>A0A853C4Q8_9ACTN</name>
<gene>
    <name evidence="1" type="ORF">HNR19_003142</name>
</gene>
<keyword evidence="2" id="KW-1185">Reference proteome</keyword>
<evidence type="ECO:0000313" key="1">
    <source>
        <dbReference type="EMBL" id="NYJ02444.1"/>
    </source>
</evidence>
<accession>A0A853C4Q8</accession>
<evidence type="ECO:0000313" key="2">
    <source>
        <dbReference type="Proteomes" id="UP000530424"/>
    </source>
</evidence>
<comment type="caution">
    <text evidence="1">The sequence shown here is derived from an EMBL/GenBank/DDBJ whole genome shotgun (WGS) entry which is preliminary data.</text>
</comment>
<protein>
    <submittedName>
        <fullName evidence="1">Uncharacterized protein</fullName>
    </submittedName>
</protein>
<dbReference type="Proteomes" id="UP000530424">
    <property type="component" value="Unassembled WGS sequence"/>
</dbReference>
<proteinExistence type="predicted"/>